<reference evidence="13" key="1">
    <citation type="journal article" date="2019" name="Int. J. Syst. Evol. Microbiol.">
        <title>The Global Catalogue of Microorganisms (GCM) 10K type strain sequencing project: providing services to taxonomists for standard genome sequencing and annotation.</title>
        <authorList>
            <consortium name="The Broad Institute Genomics Platform"/>
            <consortium name="The Broad Institute Genome Sequencing Center for Infectious Disease"/>
            <person name="Wu L."/>
            <person name="Ma J."/>
        </authorList>
    </citation>
    <scope>NUCLEOTIDE SEQUENCE [LARGE SCALE GENOMIC DNA]</scope>
    <source>
        <strain evidence="13">CCUG 54939</strain>
    </source>
</reference>
<feature type="domain" description="DNA polymerase III subunit delta C-terminal" evidence="11">
    <location>
        <begin position="212"/>
        <end position="332"/>
    </location>
</feature>
<dbReference type="SUPFAM" id="SSF52540">
    <property type="entry name" value="P-loop containing nucleoside triphosphate hydrolases"/>
    <property type="match status" value="1"/>
</dbReference>
<sequence length="341" mass="38922">MRLYAEQLQDNLKAGLKPCYLVFGDEPLQKQECLDAIRQAAAAQGYTERHSYTLDDNPEWQQIEASCHAMSLFTSRQIIELELGEKLPRDWAEKCQSLANALHPDLLLILFGPRLSAAQTKAKWFDNLSRQGVYIPINFPDSRFFPRWMQQRAQLNGLKLQPDAVQFMCHAFEGNLLGAAQELEKLALLNLSQPLGLLQLQENVTRQNHFTPFQFIDTLLDGKVNRAQRMLLQLRGEGVEAGMLAWALARELEQLLMLRLACDHGQALGPLLEKARVWSSRQALYQQALQRLTTERLHQLIAVTVQLDRAIRRFETEEAWLLLQSLSLGFRHDAALKLVSA</sequence>
<dbReference type="RefSeq" id="WP_377150028.1">
    <property type="nucleotide sequence ID" value="NZ_JBHSAF010000001.1"/>
</dbReference>
<dbReference type="PANTHER" id="PTHR34388">
    <property type="entry name" value="DNA POLYMERASE III SUBUNIT DELTA"/>
    <property type="match status" value="1"/>
</dbReference>
<comment type="catalytic activity">
    <reaction evidence="8">
        <text>DNA(n) + a 2'-deoxyribonucleoside 5'-triphosphate = DNA(n+1) + diphosphate</text>
        <dbReference type="Rhea" id="RHEA:22508"/>
        <dbReference type="Rhea" id="RHEA-COMP:17339"/>
        <dbReference type="Rhea" id="RHEA-COMP:17340"/>
        <dbReference type="ChEBI" id="CHEBI:33019"/>
        <dbReference type="ChEBI" id="CHEBI:61560"/>
        <dbReference type="ChEBI" id="CHEBI:173112"/>
        <dbReference type="EC" id="2.7.7.7"/>
    </reaction>
</comment>
<keyword evidence="6" id="KW-0239">DNA-directed DNA polymerase</keyword>
<dbReference type="InterPro" id="IPR008921">
    <property type="entry name" value="DNA_pol3_clamp-load_cplx_C"/>
</dbReference>
<evidence type="ECO:0000259" key="11">
    <source>
        <dbReference type="Pfam" id="PF14840"/>
    </source>
</evidence>
<organism evidence="12 13">
    <name type="scientific">Pseudaeromonas sharmana</name>
    <dbReference type="NCBI Taxonomy" id="328412"/>
    <lineage>
        <taxon>Bacteria</taxon>
        <taxon>Pseudomonadati</taxon>
        <taxon>Pseudomonadota</taxon>
        <taxon>Gammaproteobacteria</taxon>
        <taxon>Aeromonadales</taxon>
        <taxon>Aeromonadaceae</taxon>
        <taxon>Pseudaeromonas</taxon>
    </lineage>
</organism>
<evidence type="ECO:0000313" key="12">
    <source>
        <dbReference type="EMBL" id="MFC3912059.1"/>
    </source>
</evidence>
<keyword evidence="3 12" id="KW-0808">Transferase</keyword>
<evidence type="ECO:0000256" key="5">
    <source>
        <dbReference type="ARBA" id="ARBA00022705"/>
    </source>
</evidence>
<dbReference type="PANTHER" id="PTHR34388:SF1">
    <property type="entry name" value="DNA POLYMERASE III SUBUNIT DELTA"/>
    <property type="match status" value="1"/>
</dbReference>
<evidence type="ECO:0000256" key="3">
    <source>
        <dbReference type="ARBA" id="ARBA00022679"/>
    </source>
</evidence>
<evidence type="ECO:0000256" key="6">
    <source>
        <dbReference type="ARBA" id="ARBA00022932"/>
    </source>
</evidence>
<comment type="caution">
    <text evidence="12">The sequence shown here is derived from an EMBL/GenBank/DDBJ whole genome shotgun (WGS) entry which is preliminary data.</text>
</comment>
<dbReference type="Gene3D" id="3.40.50.300">
    <property type="entry name" value="P-loop containing nucleotide triphosphate hydrolases"/>
    <property type="match status" value="1"/>
</dbReference>
<keyword evidence="13" id="KW-1185">Reference proteome</keyword>
<protein>
    <recommendedName>
        <fullName evidence="2 9">DNA polymerase III subunit delta</fullName>
        <ecNumber evidence="1 9">2.7.7.7</ecNumber>
    </recommendedName>
</protein>
<dbReference type="NCBIfam" id="TIGR01128">
    <property type="entry name" value="holA"/>
    <property type="match status" value="1"/>
</dbReference>
<dbReference type="Pfam" id="PF14840">
    <property type="entry name" value="DNA_pol3_delt_C"/>
    <property type="match status" value="1"/>
</dbReference>
<dbReference type="Pfam" id="PF06144">
    <property type="entry name" value="DNA_pol3_delta"/>
    <property type="match status" value="1"/>
</dbReference>
<proteinExistence type="inferred from homology"/>
<comment type="similarity">
    <text evidence="7">Belongs to the DNA polymerase HolA subunit family.</text>
</comment>
<evidence type="ECO:0000256" key="7">
    <source>
        <dbReference type="ARBA" id="ARBA00034754"/>
    </source>
</evidence>
<dbReference type="GO" id="GO:0003887">
    <property type="term" value="F:DNA-directed DNA polymerase activity"/>
    <property type="evidence" value="ECO:0007669"/>
    <property type="project" value="UniProtKB-EC"/>
</dbReference>
<dbReference type="InterPro" id="IPR010372">
    <property type="entry name" value="DNA_pol3_delta_N"/>
</dbReference>
<evidence type="ECO:0000256" key="4">
    <source>
        <dbReference type="ARBA" id="ARBA00022695"/>
    </source>
</evidence>
<dbReference type="InterPro" id="IPR027417">
    <property type="entry name" value="P-loop_NTPase"/>
</dbReference>
<feature type="domain" description="DNA polymerase III delta N-terminal" evidence="10">
    <location>
        <begin position="20"/>
        <end position="135"/>
    </location>
</feature>
<dbReference type="EC" id="2.7.7.7" evidence="1 9"/>
<name>A0ABV8CIY1_9GAMM</name>
<keyword evidence="4 12" id="KW-0548">Nucleotidyltransferase</keyword>
<dbReference type="SUPFAM" id="SSF48019">
    <property type="entry name" value="post-AAA+ oligomerization domain-like"/>
    <property type="match status" value="1"/>
</dbReference>
<evidence type="ECO:0000256" key="2">
    <source>
        <dbReference type="ARBA" id="ARBA00017703"/>
    </source>
</evidence>
<dbReference type="InterPro" id="IPR005790">
    <property type="entry name" value="DNA_polIII_delta"/>
</dbReference>
<evidence type="ECO:0000313" key="13">
    <source>
        <dbReference type="Proteomes" id="UP001595692"/>
    </source>
</evidence>
<evidence type="ECO:0000256" key="1">
    <source>
        <dbReference type="ARBA" id="ARBA00012417"/>
    </source>
</evidence>
<accession>A0ABV8CIY1</accession>
<keyword evidence="5" id="KW-0235">DNA replication</keyword>
<dbReference type="Proteomes" id="UP001595692">
    <property type="component" value="Unassembled WGS sequence"/>
</dbReference>
<dbReference type="CDD" id="cd18138">
    <property type="entry name" value="HLD_clamp_pol_III_delta"/>
    <property type="match status" value="1"/>
</dbReference>
<evidence type="ECO:0000256" key="8">
    <source>
        <dbReference type="ARBA" id="ARBA00049244"/>
    </source>
</evidence>
<gene>
    <name evidence="12" type="primary">holA</name>
    <name evidence="12" type="ORF">ACFOSS_01075</name>
</gene>
<dbReference type="Gene3D" id="1.10.8.60">
    <property type="match status" value="1"/>
</dbReference>
<evidence type="ECO:0000259" key="10">
    <source>
        <dbReference type="Pfam" id="PF06144"/>
    </source>
</evidence>
<dbReference type="InterPro" id="IPR032780">
    <property type="entry name" value="DNA_pol3_delt_C"/>
</dbReference>
<dbReference type="EMBL" id="JBHSAF010000001">
    <property type="protein sequence ID" value="MFC3912059.1"/>
    <property type="molecule type" value="Genomic_DNA"/>
</dbReference>
<evidence type="ECO:0000256" key="9">
    <source>
        <dbReference type="NCBIfam" id="TIGR01128"/>
    </source>
</evidence>
<dbReference type="Gene3D" id="1.20.272.10">
    <property type="match status" value="1"/>
</dbReference>